<feature type="region of interest" description="Disordered" evidence="1">
    <location>
        <begin position="57"/>
        <end position="77"/>
    </location>
</feature>
<evidence type="ECO:0000313" key="3">
    <source>
        <dbReference type="Proteomes" id="UP000094043"/>
    </source>
</evidence>
<dbReference type="AlphaFoldDB" id="A0AAJ8JSF4"/>
<gene>
    <name evidence="2" type="ORF">L203_102735</name>
</gene>
<feature type="compositionally biased region" description="Polar residues" evidence="1">
    <location>
        <begin position="316"/>
        <end position="330"/>
    </location>
</feature>
<dbReference type="GeneID" id="91086946"/>
<name>A0AAJ8JSF4_9TREE</name>
<reference evidence="2" key="3">
    <citation type="submission" date="2024-01" db="EMBL/GenBank/DDBJ databases">
        <authorList>
            <person name="Coelho M.A."/>
            <person name="David-Palma M."/>
            <person name="Shea T."/>
            <person name="Sun S."/>
            <person name="Cuomo C.A."/>
            <person name="Heitman J."/>
        </authorList>
    </citation>
    <scope>NUCLEOTIDE SEQUENCE</scope>
    <source>
        <strain evidence="2">CBS 7841</strain>
    </source>
</reference>
<accession>A0AAJ8JSF4</accession>
<feature type="region of interest" description="Disordered" evidence="1">
    <location>
        <begin position="543"/>
        <end position="592"/>
    </location>
</feature>
<feature type="compositionally biased region" description="Basic and acidic residues" evidence="1">
    <location>
        <begin position="690"/>
        <end position="708"/>
    </location>
</feature>
<proteinExistence type="predicted"/>
<keyword evidence="3" id="KW-1185">Reference proteome</keyword>
<dbReference type="RefSeq" id="XP_066068252.1">
    <property type="nucleotide sequence ID" value="XM_066212155.1"/>
</dbReference>
<dbReference type="KEGG" id="cdep:91086946"/>
<evidence type="ECO:0000256" key="1">
    <source>
        <dbReference type="SAM" id="MobiDB-lite"/>
    </source>
</evidence>
<feature type="region of interest" description="Disordered" evidence="1">
    <location>
        <begin position="316"/>
        <end position="400"/>
    </location>
</feature>
<protein>
    <submittedName>
        <fullName evidence="2">Uncharacterized protein</fullName>
    </submittedName>
</protein>
<organism evidence="2 3">
    <name type="scientific">Cryptococcus depauperatus CBS 7841</name>
    <dbReference type="NCBI Taxonomy" id="1295531"/>
    <lineage>
        <taxon>Eukaryota</taxon>
        <taxon>Fungi</taxon>
        <taxon>Dikarya</taxon>
        <taxon>Basidiomycota</taxon>
        <taxon>Agaricomycotina</taxon>
        <taxon>Tremellomycetes</taxon>
        <taxon>Tremellales</taxon>
        <taxon>Cryptococcaceae</taxon>
        <taxon>Cryptococcus</taxon>
    </lineage>
</organism>
<feature type="compositionally biased region" description="Low complexity" evidence="1">
    <location>
        <begin position="381"/>
        <end position="399"/>
    </location>
</feature>
<reference evidence="2" key="1">
    <citation type="submission" date="2016-06" db="EMBL/GenBank/DDBJ databases">
        <authorList>
            <person name="Cuomo C."/>
            <person name="Litvintseva A."/>
            <person name="Heitman J."/>
            <person name="Chen Y."/>
            <person name="Sun S."/>
            <person name="Springer D."/>
            <person name="Dromer F."/>
            <person name="Young S."/>
            <person name="Zeng Q."/>
            <person name="Chapman S."/>
            <person name="Gujja S."/>
            <person name="Saif S."/>
            <person name="Birren B."/>
        </authorList>
    </citation>
    <scope>NUCLEOTIDE SEQUENCE</scope>
    <source>
        <strain evidence="2">CBS 7841</strain>
    </source>
</reference>
<dbReference type="Proteomes" id="UP000094043">
    <property type="component" value="Chromosome 3"/>
</dbReference>
<reference evidence="2" key="2">
    <citation type="journal article" date="2022" name="Elife">
        <title>Obligate sexual reproduction of a homothallic fungus closely related to the Cryptococcus pathogenic species complex.</title>
        <authorList>
            <person name="Passer A.R."/>
            <person name="Clancey S.A."/>
            <person name="Shea T."/>
            <person name="David-Palma M."/>
            <person name="Averette A.F."/>
            <person name="Boekhout T."/>
            <person name="Porcel B.M."/>
            <person name="Nowrousian M."/>
            <person name="Cuomo C.A."/>
            <person name="Sun S."/>
            <person name="Heitman J."/>
            <person name="Coelho M.A."/>
        </authorList>
    </citation>
    <scope>NUCLEOTIDE SEQUENCE</scope>
    <source>
        <strain evidence="2">CBS 7841</strain>
    </source>
</reference>
<evidence type="ECO:0000313" key="2">
    <source>
        <dbReference type="EMBL" id="WVN87552.1"/>
    </source>
</evidence>
<feature type="compositionally biased region" description="Polar residues" evidence="1">
    <location>
        <begin position="350"/>
        <end position="360"/>
    </location>
</feature>
<sequence length="847" mass="92748">MLLCSEYDPAIGDSSDDDEAGVFFGKHKSEEAELAARMEELEKIRRKERPSNFTTVFDSLHLSSAEESDEAESDKENMPLPISNIQWATDAVWPKEPTMTPESLVLDGEKELDMGGLKLSDFADQDIDLVSNHLDPLGRCVLEELGSSTLTPIQSSLLNITSPLEVARGGVVVIPPMPHYLASICADTGSPCRDLPPSPIYNIPPIEMTTVQLANLESPTKPKGPPIWSTPSRPTLASNDLIERGAKMLKSSTVAKRPATNGLNTKRSTEMRKVIKTQLDSALNVRKTLSQSSAPSCSGLELSVAAKIFDERAQTGHLSASSTCNPSMSRPQFRPEPRPIKKVIPKPTVSVKNSKSQNKTLLPRPKAHLTKPPMPPPPLSIPLKRPASSQSLSHPPSQLIPCPASMQQFQNVAQAKHGLGQPFRALQAISIHNGLDIPGGVEPSPMSMSRIAFRSPARQSVFRKSVVLGEVHTPKKLGTPFKFDTPRQASQGIRSKALTVNCTASSPIAGVSLKAPPPSRVPIPVIASFSATVMNQTQSADHITEVKKGVAGPENVEERRPASSIKQSTEKVLHSSPSSLTSRPSRSGSVNEHHTEFTTEYLGSPCSSPRRSTRAKRSICTKLSITTSSPEVSVKALSTTYTSTPPLTQKQLRTATARNTAKNQVYHCAIDRKVIRQPGPRPPSPTSKIRTVEEKDELEKKKSREDRAKRRMGSNPKDQQPVVAKMQVRRAPGDESDYEYTSSDRPVKRTKLEEQDGKRLRWDTEVMVIRDDGLTSVSTEQERADREKVMGKSCIKFKVPLDEYGNALDSTKPIENLKRQRVVVTAVFYDGEEPVSAPCSSTRSKKK</sequence>
<feature type="region of interest" description="Disordered" evidence="1">
    <location>
        <begin position="671"/>
        <end position="746"/>
    </location>
</feature>
<feature type="compositionally biased region" description="Low complexity" evidence="1">
    <location>
        <begin position="575"/>
        <end position="589"/>
    </location>
</feature>
<dbReference type="EMBL" id="CP143786">
    <property type="protein sequence ID" value="WVN87552.1"/>
    <property type="molecule type" value="Genomic_DNA"/>
</dbReference>